<feature type="domain" description="Sulfatase N-terminal" evidence="2">
    <location>
        <begin position="307"/>
        <end position="497"/>
    </location>
</feature>
<dbReference type="EMBL" id="RJKM01000001">
    <property type="protein sequence ID" value="ROP38146.1"/>
    <property type="molecule type" value="Genomic_DNA"/>
</dbReference>
<keyword evidence="1" id="KW-0472">Membrane</keyword>
<dbReference type="Proteomes" id="UP000268727">
    <property type="component" value="Unassembled WGS sequence"/>
</dbReference>
<evidence type="ECO:0000256" key="1">
    <source>
        <dbReference type="SAM" id="Phobius"/>
    </source>
</evidence>
<evidence type="ECO:0000259" key="2">
    <source>
        <dbReference type="Pfam" id="PF00884"/>
    </source>
</evidence>
<accession>A0A3N1H6V5</accession>
<dbReference type="RefSeq" id="WP_246037708.1">
    <property type="nucleotide sequence ID" value="NZ_RJKM01000001.1"/>
</dbReference>
<dbReference type="Pfam" id="PF00884">
    <property type="entry name" value="Sulfatase"/>
    <property type="match status" value="1"/>
</dbReference>
<evidence type="ECO:0000313" key="4">
    <source>
        <dbReference type="Proteomes" id="UP000268727"/>
    </source>
</evidence>
<organism evidence="3 4">
    <name type="scientific">Saccharothrix texasensis</name>
    <dbReference type="NCBI Taxonomy" id="103734"/>
    <lineage>
        <taxon>Bacteria</taxon>
        <taxon>Bacillati</taxon>
        <taxon>Actinomycetota</taxon>
        <taxon>Actinomycetes</taxon>
        <taxon>Pseudonocardiales</taxon>
        <taxon>Pseudonocardiaceae</taxon>
        <taxon>Saccharothrix</taxon>
    </lineage>
</organism>
<feature type="transmembrane region" description="Helical" evidence="1">
    <location>
        <begin position="171"/>
        <end position="191"/>
    </location>
</feature>
<dbReference type="AlphaFoldDB" id="A0A3N1H6V5"/>
<comment type="caution">
    <text evidence="3">The sequence shown here is derived from an EMBL/GenBank/DDBJ whole genome shotgun (WGS) entry which is preliminary data.</text>
</comment>
<dbReference type="InterPro" id="IPR000917">
    <property type="entry name" value="Sulfatase_N"/>
</dbReference>
<dbReference type="InterPro" id="IPR017850">
    <property type="entry name" value="Alkaline_phosphatase_core_sf"/>
</dbReference>
<protein>
    <recommendedName>
        <fullName evidence="2">Sulfatase N-terminal domain-containing protein</fullName>
    </recommendedName>
</protein>
<gene>
    <name evidence="3" type="ORF">EDD40_3487</name>
</gene>
<evidence type="ECO:0000313" key="3">
    <source>
        <dbReference type="EMBL" id="ROP38146.1"/>
    </source>
</evidence>
<keyword evidence="1" id="KW-1133">Transmembrane helix</keyword>
<feature type="transmembrane region" description="Helical" evidence="1">
    <location>
        <begin position="134"/>
        <end position="159"/>
    </location>
</feature>
<keyword evidence="4" id="KW-1185">Reference proteome</keyword>
<feature type="transmembrane region" description="Helical" evidence="1">
    <location>
        <begin position="29"/>
        <end position="45"/>
    </location>
</feature>
<name>A0A3N1H6V5_9PSEU</name>
<dbReference type="Gene3D" id="3.40.720.10">
    <property type="entry name" value="Alkaline Phosphatase, subunit A"/>
    <property type="match status" value="1"/>
</dbReference>
<feature type="transmembrane region" description="Helical" evidence="1">
    <location>
        <begin position="57"/>
        <end position="74"/>
    </location>
</feature>
<sequence length="556" mass="58707">MTDAPEAADAPDAVEAPSAAGARRDRRRIAGTALAAALVLLALLMPSDLASLTPATFLRLPVEALLGVVLVLVLPERARRVAAPVGGAVLGVLLVVKALDIGFDAVLHRPFDLVLDWPLLAPAVDYVDVTAGRFAAVAAVVLTVLPAVAVVFLTARSALRLSGVVARHRAAATRAVAVLAVVWTTLAAPGLQLSPAGPVASRSTAGFAYDQARRVQAGLRDRDRFAAESAVDPFAGAAAGEALTSLRGKDVVVAFVESYGRAAVEHPEMAPHVGAALDAGTRRLAEAGYGARSAFLTSPTAGGGSWLAQATLLSGLWIDNQQRYRTLLAGGRLTLGGAFRRAGWRSVGVMPGITKAWPEGGFFDYDRIYAFDDLGYRGPRFGYATTPDEFTMARFQQFERAAGHAPVMAVIPLLSSHAPWSPAPTAVGWADVGDGSVFHSMASGEAPAEDMFGRDPALVRSDYARTVEYSVDTLVSYVETYGDDDLVLVFLGDHQPAPFVTGPDAGRDVPITIVTRDRAVLDRTDGWGWTDGLKPGAQAPVRPMSTFRDQFLTTFR</sequence>
<keyword evidence="1" id="KW-0812">Transmembrane</keyword>
<reference evidence="3 4" key="1">
    <citation type="submission" date="2018-11" db="EMBL/GenBank/DDBJ databases">
        <title>Sequencing the genomes of 1000 actinobacteria strains.</title>
        <authorList>
            <person name="Klenk H.-P."/>
        </authorList>
    </citation>
    <scope>NUCLEOTIDE SEQUENCE [LARGE SCALE GENOMIC DNA]</scope>
    <source>
        <strain evidence="3 4">DSM 44231</strain>
    </source>
</reference>
<feature type="transmembrane region" description="Helical" evidence="1">
    <location>
        <begin position="81"/>
        <end position="99"/>
    </location>
</feature>
<proteinExistence type="predicted"/>
<dbReference type="SUPFAM" id="SSF53649">
    <property type="entry name" value="Alkaline phosphatase-like"/>
    <property type="match status" value="1"/>
</dbReference>